<name>A0A9D7XFW4_9BACT</name>
<comment type="caution">
    <text evidence="1">The sequence shown here is derived from an EMBL/GenBank/DDBJ whole genome shotgun (WGS) entry which is preliminary data.</text>
</comment>
<gene>
    <name evidence="1" type="ORF">IPO85_02055</name>
</gene>
<organism evidence="1 2">
    <name type="scientific">Candidatus Defluviibacterium haderslevense</name>
    <dbReference type="NCBI Taxonomy" id="2981993"/>
    <lineage>
        <taxon>Bacteria</taxon>
        <taxon>Pseudomonadati</taxon>
        <taxon>Bacteroidota</taxon>
        <taxon>Saprospiria</taxon>
        <taxon>Saprospirales</taxon>
        <taxon>Saprospiraceae</taxon>
        <taxon>Candidatus Defluviibacterium</taxon>
    </lineage>
</organism>
<dbReference type="Proteomes" id="UP000808349">
    <property type="component" value="Unassembled WGS sequence"/>
</dbReference>
<reference evidence="1 2" key="1">
    <citation type="submission" date="2020-10" db="EMBL/GenBank/DDBJ databases">
        <title>Connecting structure to function with the recovery of over 1000 high-quality activated sludge metagenome-assembled genomes encoding full-length rRNA genes using long-read sequencing.</title>
        <authorList>
            <person name="Singleton C.M."/>
            <person name="Petriglieri F."/>
            <person name="Kristensen J.M."/>
            <person name="Kirkegaard R.H."/>
            <person name="Michaelsen T.Y."/>
            <person name="Andersen M.H."/>
            <person name="Karst S.M."/>
            <person name="Dueholm M.S."/>
            <person name="Nielsen P.H."/>
            <person name="Albertsen M."/>
        </authorList>
    </citation>
    <scope>NUCLEOTIDE SEQUENCE [LARGE SCALE GENOMIC DNA]</scope>
    <source>
        <strain evidence="1">Ribe_18-Q3-R11-54_BAT3C.373</strain>
    </source>
</reference>
<protein>
    <submittedName>
        <fullName evidence="1">Uncharacterized protein</fullName>
    </submittedName>
</protein>
<sequence length="163" mass="19388">MNLQDKPSNQTRYNPQRIKKINEGMLIIEEWIIQLFKQGFDVLQKDQHRLIEISTRMVDYGLPAIARKIRILPEKIIHESDWIDIVAQEMGELYLLCQSFKKFEIWDANKQEDLLSFVGVPIKKTDIKSHSIPITDQWVYLGTINEKEEHILIARNWFYGIQY</sequence>
<dbReference type="EMBL" id="JADKFW010000004">
    <property type="protein sequence ID" value="MBK9716307.1"/>
    <property type="molecule type" value="Genomic_DNA"/>
</dbReference>
<accession>A0A9D7XFW4</accession>
<evidence type="ECO:0000313" key="2">
    <source>
        <dbReference type="Proteomes" id="UP000808349"/>
    </source>
</evidence>
<proteinExistence type="predicted"/>
<dbReference type="AlphaFoldDB" id="A0A9D7XFW4"/>
<evidence type="ECO:0000313" key="1">
    <source>
        <dbReference type="EMBL" id="MBK9716307.1"/>
    </source>
</evidence>